<dbReference type="SUPFAM" id="SSF101912">
    <property type="entry name" value="Sema domain"/>
    <property type="match status" value="1"/>
</dbReference>
<evidence type="ECO:0000256" key="4">
    <source>
        <dbReference type="ARBA" id="ARBA00023180"/>
    </source>
</evidence>
<dbReference type="GO" id="GO:0030334">
    <property type="term" value="P:regulation of cell migration"/>
    <property type="evidence" value="ECO:0007669"/>
    <property type="project" value="TreeGrafter"/>
</dbReference>
<dbReference type="GO" id="GO:0002116">
    <property type="term" value="C:semaphorin receptor complex"/>
    <property type="evidence" value="ECO:0007669"/>
    <property type="project" value="TreeGrafter"/>
</dbReference>
<dbReference type="GO" id="GO:0005886">
    <property type="term" value="C:plasma membrane"/>
    <property type="evidence" value="ECO:0007669"/>
    <property type="project" value="TreeGrafter"/>
</dbReference>
<dbReference type="PANTHER" id="PTHR22625">
    <property type="entry name" value="PLEXIN"/>
    <property type="match status" value="1"/>
</dbReference>
<dbReference type="AlphaFoldDB" id="Q4SQ47"/>
<comment type="caution">
    <text evidence="6">The sequence shown here is derived from an EMBL/GenBank/DDBJ whole genome shotgun (WGS) entry which is preliminary data.</text>
</comment>
<evidence type="ECO:0000259" key="5">
    <source>
        <dbReference type="SMART" id="SM00423"/>
    </source>
</evidence>
<dbReference type="InterPro" id="IPR031148">
    <property type="entry name" value="Plexin"/>
</dbReference>
<dbReference type="EMBL" id="CAAE01014535">
    <property type="protein sequence ID" value="CAF97235.1"/>
    <property type="molecule type" value="Genomic_DNA"/>
</dbReference>
<reference evidence="6" key="2">
    <citation type="submission" date="2004-02" db="EMBL/GenBank/DDBJ databases">
        <authorList>
            <consortium name="Genoscope"/>
            <consortium name="Whitehead Institute Centre for Genome Research"/>
        </authorList>
    </citation>
    <scope>NUCLEOTIDE SEQUENCE</scope>
</reference>
<proteinExistence type="predicted"/>
<dbReference type="InterPro" id="IPR015943">
    <property type="entry name" value="WD40/YVTN_repeat-like_dom_sf"/>
</dbReference>
<dbReference type="PANTHER" id="PTHR22625:SF34">
    <property type="entry name" value="PLEXIN-A4"/>
    <property type="match status" value="1"/>
</dbReference>
<protein>
    <submittedName>
        <fullName evidence="6">(spotted green pufferfish) hypothetical protein</fullName>
    </submittedName>
</protein>
<evidence type="ECO:0000313" key="6">
    <source>
        <dbReference type="EMBL" id="CAF97235.1"/>
    </source>
</evidence>
<dbReference type="Gene3D" id="2.130.10.10">
    <property type="entry name" value="YVTN repeat-like/Quinoprotein amine dehydrogenase"/>
    <property type="match status" value="1"/>
</dbReference>
<dbReference type="InterPro" id="IPR016201">
    <property type="entry name" value="PSI"/>
</dbReference>
<dbReference type="OrthoDB" id="125363at2759"/>
<accession>Q4SQ47</accession>
<sequence>MACTAVRGTTIGFHCCYRPQVIRVDGSSLALQYETVQAVDNGPILRDMAFSSDYHYLYVMSETQLSRVPVEACGQYSSCSECLGSGDPHCGWCVLHNTCTRKEKCERSLEPRRFASDIRQCVRLSVHPNTHFSVPV</sequence>
<dbReference type="Pfam" id="PF01437">
    <property type="entry name" value="PSI"/>
    <property type="match status" value="1"/>
</dbReference>
<dbReference type="GO" id="GO:0007411">
    <property type="term" value="P:axon guidance"/>
    <property type="evidence" value="ECO:0007669"/>
    <property type="project" value="UniProtKB-ARBA"/>
</dbReference>
<dbReference type="SUPFAM" id="SSF103575">
    <property type="entry name" value="Plexin repeat"/>
    <property type="match status" value="1"/>
</dbReference>
<dbReference type="SMART" id="SM00423">
    <property type="entry name" value="PSI"/>
    <property type="match status" value="1"/>
</dbReference>
<name>Q4SQ47_TETNG</name>
<dbReference type="InterPro" id="IPR002165">
    <property type="entry name" value="Plexin_repeat"/>
</dbReference>
<dbReference type="InterPro" id="IPR036352">
    <property type="entry name" value="Semap_dom_sf"/>
</dbReference>
<evidence type="ECO:0000256" key="2">
    <source>
        <dbReference type="ARBA" id="ARBA00023136"/>
    </source>
</evidence>
<feature type="domain" description="PSI" evidence="5">
    <location>
        <begin position="72"/>
        <end position="122"/>
    </location>
</feature>
<dbReference type="Gene3D" id="3.30.1680.10">
    <property type="entry name" value="ligand-binding face of the semaphorins, domain 2"/>
    <property type="match status" value="1"/>
</dbReference>
<comment type="subcellular location">
    <subcellularLocation>
        <location evidence="1">Membrane</location>
    </subcellularLocation>
</comment>
<keyword evidence="4" id="KW-0325">Glycoprotein</keyword>
<keyword evidence="3" id="KW-1015">Disulfide bond</keyword>
<gene>
    <name evidence="6" type="ORF">GSTENG00014522001</name>
</gene>
<organism evidence="6">
    <name type="scientific">Tetraodon nigroviridis</name>
    <name type="common">Spotted green pufferfish</name>
    <name type="synonym">Chelonodon nigroviridis</name>
    <dbReference type="NCBI Taxonomy" id="99883"/>
    <lineage>
        <taxon>Eukaryota</taxon>
        <taxon>Metazoa</taxon>
        <taxon>Chordata</taxon>
        <taxon>Craniata</taxon>
        <taxon>Vertebrata</taxon>
        <taxon>Euteleostomi</taxon>
        <taxon>Actinopterygii</taxon>
        <taxon>Neopterygii</taxon>
        <taxon>Teleostei</taxon>
        <taxon>Neoteleostei</taxon>
        <taxon>Acanthomorphata</taxon>
        <taxon>Eupercaria</taxon>
        <taxon>Tetraodontiformes</taxon>
        <taxon>Tetradontoidea</taxon>
        <taxon>Tetraodontidae</taxon>
        <taxon>Tetraodon</taxon>
    </lineage>
</organism>
<evidence type="ECO:0000256" key="3">
    <source>
        <dbReference type="ARBA" id="ARBA00023157"/>
    </source>
</evidence>
<keyword evidence="2" id="KW-0472">Membrane</keyword>
<reference evidence="6" key="1">
    <citation type="journal article" date="2004" name="Nature">
        <title>Genome duplication in the teleost fish Tetraodon nigroviridis reveals the early vertebrate proto-karyotype.</title>
        <authorList>
            <person name="Jaillon O."/>
            <person name="Aury J.-M."/>
            <person name="Brunet F."/>
            <person name="Petit J.-L."/>
            <person name="Stange-Thomann N."/>
            <person name="Mauceli E."/>
            <person name="Bouneau L."/>
            <person name="Fischer C."/>
            <person name="Ozouf-Costaz C."/>
            <person name="Bernot A."/>
            <person name="Nicaud S."/>
            <person name="Jaffe D."/>
            <person name="Fisher S."/>
            <person name="Lutfalla G."/>
            <person name="Dossat C."/>
            <person name="Segurens B."/>
            <person name="Dasilva C."/>
            <person name="Salanoubat M."/>
            <person name="Levy M."/>
            <person name="Boudet N."/>
            <person name="Castellano S."/>
            <person name="Anthouard V."/>
            <person name="Jubin C."/>
            <person name="Castelli V."/>
            <person name="Katinka M."/>
            <person name="Vacherie B."/>
            <person name="Biemont C."/>
            <person name="Skalli Z."/>
            <person name="Cattolico L."/>
            <person name="Poulain J."/>
            <person name="De Berardinis V."/>
            <person name="Cruaud C."/>
            <person name="Duprat S."/>
            <person name="Brottier P."/>
            <person name="Coutanceau J.-P."/>
            <person name="Gouzy J."/>
            <person name="Parra G."/>
            <person name="Lardier G."/>
            <person name="Chapple C."/>
            <person name="McKernan K.J."/>
            <person name="McEwan P."/>
            <person name="Bosak S."/>
            <person name="Kellis M."/>
            <person name="Volff J.-N."/>
            <person name="Guigo R."/>
            <person name="Zody M.C."/>
            <person name="Mesirov J."/>
            <person name="Lindblad-Toh K."/>
            <person name="Birren B."/>
            <person name="Nusbaum C."/>
            <person name="Kahn D."/>
            <person name="Robinson-Rechavi M."/>
            <person name="Laudet V."/>
            <person name="Schachter V."/>
            <person name="Quetier F."/>
            <person name="Saurin W."/>
            <person name="Scarpelli C."/>
            <person name="Wincker P."/>
            <person name="Lander E.S."/>
            <person name="Weissenbach J."/>
            <person name="Roest Crollius H."/>
        </authorList>
    </citation>
    <scope>NUCLEOTIDE SEQUENCE [LARGE SCALE GENOMIC DNA]</scope>
</reference>
<dbReference type="GO" id="GO:0017154">
    <property type="term" value="F:semaphorin receptor activity"/>
    <property type="evidence" value="ECO:0007669"/>
    <property type="project" value="InterPro"/>
</dbReference>
<evidence type="ECO:0000256" key="1">
    <source>
        <dbReference type="ARBA" id="ARBA00004370"/>
    </source>
</evidence>
<dbReference type="KEGG" id="tng:GSTEN00014522G001"/>